<proteinExistence type="predicted"/>
<dbReference type="Proteomes" id="UP000315647">
    <property type="component" value="Chromosome"/>
</dbReference>
<reference evidence="1 2" key="1">
    <citation type="submission" date="2019-03" db="EMBL/GenBank/DDBJ databases">
        <title>Deep-cultivation of Planctomycetes and their phenomic and genomic characterization uncovers novel biology.</title>
        <authorList>
            <person name="Wiegand S."/>
            <person name="Jogler M."/>
            <person name="Boedeker C."/>
            <person name="Pinto D."/>
            <person name="Vollmers J."/>
            <person name="Rivas-Marin E."/>
            <person name="Kohn T."/>
            <person name="Peeters S.H."/>
            <person name="Heuer A."/>
            <person name="Rast P."/>
            <person name="Oberbeckmann S."/>
            <person name="Bunk B."/>
            <person name="Jeske O."/>
            <person name="Meyerdierks A."/>
            <person name="Storesund J.E."/>
            <person name="Kallscheuer N."/>
            <person name="Luecker S."/>
            <person name="Lage O.M."/>
            <person name="Pohl T."/>
            <person name="Merkel B.J."/>
            <person name="Hornburger P."/>
            <person name="Mueller R.-W."/>
            <person name="Bruemmer F."/>
            <person name="Labrenz M."/>
            <person name="Spormann A.M."/>
            <person name="Op den Camp H."/>
            <person name="Overmann J."/>
            <person name="Amann R."/>
            <person name="Jetten M.S.M."/>
            <person name="Mascher T."/>
            <person name="Medema M.H."/>
            <person name="Devos D.P."/>
            <person name="Kaster A.-K."/>
            <person name="Ovreas L."/>
            <person name="Rohde M."/>
            <person name="Galperin M.Y."/>
            <person name="Jogler C."/>
        </authorList>
    </citation>
    <scope>NUCLEOTIDE SEQUENCE [LARGE SCALE GENOMIC DNA]</scope>
    <source>
        <strain evidence="1 2">Enr10</strain>
    </source>
</reference>
<gene>
    <name evidence="1" type="ORF">Enr10x_57070</name>
</gene>
<organism evidence="1 2">
    <name type="scientific">Gimesia panareensis</name>
    <dbReference type="NCBI Taxonomy" id="2527978"/>
    <lineage>
        <taxon>Bacteria</taxon>
        <taxon>Pseudomonadati</taxon>
        <taxon>Planctomycetota</taxon>
        <taxon>Planctomycetia</taxon>
        <taxon>Planctomycetales</taxon>
        <taxon>Planctomycetaceae</taxon>
        <taxon>Gimesia</taxon>
    </lineage>
</organism>
<protein>
    <submittedName>
        <fullName evidence="1">Uncharacterized protein</fullName>
    </submittedName>
</protein>
<dbReference type="EMBL" id="CP037421">
    <property type="protein sequence ID" value="QDT30341.1"/>
    <property type="molecule type" value="Genomic_DNA"/>
</dbReference>
<sequence>MGREFSTELSRTVKVVTDHRNEMFDVVLESDGIRLFVHTTTESHLIGSEYMSAIIELFQLVEQNFGHIELIQSQPREIWPPWWKPQW</sequence>
<evidence type="ECO:0000313" key="1">
    <source>
        <dbReference type="EMBL" id="QDT30341.1"/>
    </source>
</evidence>
<evidence type="ECO:0000313" key="2">
    <source>
        <dbReference type="Proteomes" id="UP000315647"/>
    </source>
</evidence>
<keyword evidence="2" id="KW-1185">Reference proteome</keyword>
<dbReference type="AlphaFoldDB" id="A0A517QFE5"/>
<name>A0A517QFE5_9PLAN</name>
<accession>A0A517QFE5</accession>